<organism evidence="2 3">
    <name type="scientific">Bradyrhizobium japonicum</name>
    <dbReference type="NCBI Taxonomy" id="375"/>
    <lineage>
        <taxon>Bacteria</taxon>
        <taxon>Pseudomonadati</taxon>
        <taxon>Pseudomonadota</taxon>
        <taxon>Alphaproteobacteria</taxon>
        <taxon>Hyphomicrobiales</taxon>
        <taxon>Nitrobacteraceae</taxon>
        <taxon>Bradyrhizobium</taxon>
    </lineage>
</organism>
<dbReference type="EMBL" id="JRPN01000051">
    <property type="protein sequence ID" value="KGT73291.1"/>
    <property type="molecule type" value="Genomic_DNA"/>
</dbReference>
<gene>
    <name evidence="2" type="ORF">MA20_45215</name>
</gene>
<evidence type="ECO:0000313" key="2">
    <source>
        <dbReference type="EMBL" id="KGT73291.1"/>
    </source>
</evidence>
<keyword evidence="1" id="KW-0472">Membrane</keyword>
<dbReference type="AlphaFoldDB" id="A0A0A3XJE3"/>
<proteinExistence type="predicted"/>
<evidence type="ECO:0000313" key="3">
    <source>
        <dbReference type="Proteomes" id="UP000030377"/>
    </source>
</evidence>
<comment type="caution">
    <text evidence="2">The sequence shown here is derived from an EMBL/GenBank/DDBJ whole genome shotgun (WGS) entry which is preliminary data.</text>
</comment>
<protein>
    <submittedName>
        <fullName evidence="2">Uncharacterized protein</fullName>
    </submittedName>
</protein>
<evidence type="ECO:0000256" key="1">
    <source>
        <dbReference type="SAM" id="Phobius"/>
    </source>
</evidence>
<dbReference type="RefSeq" id="WP_041960720.1">
    <property type="nucleotide sequence ID" value="NZ_JRPN01000051.1"/>
</dbReference>
<accession>A0A0A3XJE3</accession>
<keyword evidence="1" id="KW-0812">Transmembrane</keyword>
<reference evidence="2 3" key="1">
    <citation type="submission" date="2014-09" db="EMBL/GenBank/DDBJ databases">
        <title>Draft genome of Bradyrhizobium japonicum Is-34.</title>
        <authorList>
            <person name="Tsurumaru H."/>
            <person name="Yamakawa T."/>
            <person name="Hashimoto S."/>
            <person name="Okizaki K."/>
            <person name="Kanesaki Y."/>
            <person name="Yoshikawa H."/>
            <person name="Yajima S."/>
        </authorList>
    </citation>
    <scope>NUCLEOTIDE SEQUENCE [LARGE SCALE GENOMIC DNA]</scope>
    <source>
        <strain evidence="2 3">Is-34</strain>
    </source>
</reference>
<keyword evidence="1" id="KW-1133">Transmembrane helix</keyword>
<name>A0A0A3XJE3_BRAJP</name>
<sequence>MTIRTFCTLAAAIFALIALLQLIRIVMGWSITLNGVDIPFWPSWIAVIVAGTLSFVGFSAAMRS</sequence>
<dbReference type="Proteomes" id="UP000030377">
    <property type="component" value="Unassembled WGS sequence"/>
</dbReference>
<feature type="transmembrane region" description="Helical" evidence="1">
    <location>
        <begin position="44"/>
        <end position="62"/>
    </location>
</feature>